<dbReference type="Proteomes" id="UP000617531">
    <property type="component" value="Unassembled WGS sequence"/>
</dbReference>
<evidence type="ECO:0000259" key="2">
    <source>
        <dbReference type="Pfam" id="PF13239"/>
    </source>
</evidence>
<evidence type="ECO:0000313" key="3">
    <source>
        <dbReference type="EMBL" id="GHF05608.1"/>
    </source>
</evidence>
<dbReference type="Pfam" id="PF13239">
    <property type="entry name" value="2TM"/>
    <property type="match status" value="1"/>
</dbReference>
<reference evidence="3" key="1">
    <citation type="journal article" date="2014" name="Int. J. Syst. Evol. Microbiol.">
        <title>Complete genome sequence of Corynebacterium casei LMG S-19264T (=DSM 44701T), isolated from a smear-ripened cheese.</title>
        <authorList>
            <consortium name="US DOE Joint Genome Institute (JGI-PGF)"/>
            <person name="Walter F."/>
            <person name="Albersmeier A."/>
            <person name="Kalinowski J."/>
            <person name="Ruckert C."/>
        </authorList>
    </citation>
    <scope>NUCLEOTIDE SEQUENCE</scope>
    <source>
        <strain evidence="3">CGMCC 1.16548</strain>
    </source>
</reference>
<dbReference type="InterPro" id="IPR025698">
    <property type="entry name" value="2TM_dom"/>
</dbReference>
<evidence type="ECO:0000313" key="4">
    <source>
        <dbReference type="Proteomes" id="UP000617531"/>
    </source>
</evidence>
<feature type="domain" description="2TM" evidence="2">
    <location>
        <begin position="11"/>
        <end position="82"/>
    </location>
</feature>
<gene>
    <name evidence="3" type="ORF">GCM10011600_02630</name>
</gene>
<organism evidence="3 4">
    <name type="scientific">Pseudolysinimonas yzui</name>
    <dbReference type="NCBI Taxonomy" id="2708254"/>
    <lineage>
        <taxon>Bacteria</taxon>
        <taxon>Bacillati</taxon>
        <taxon>Actinomycetota</taxon>
        <taxon>Actinomycetes</taxon>
        <taxon>Micrococcales</taxon>
        <taxon>Microbacteriaceae</taxon>
        <taxon>Pseudolysinimonas</taxon>
    </lineage>
</organism>
<feature type="transmembrane region" description="Helical" evidence="1">
    <location>
        <begin position="52"/>
        <end position="71"/>
    </location>
</feature>
<evidence type="ECO:0000256" key="1">
    <source>
        <dbReference type="SAM" id="Phobius"/>
    </source>
</evidence>
<keyword evidence="1" id="KW-0472">Membrane</keyword>
<name>A0A8J3GN17_9MICO</name>
<dbReference type="AlphaFoldDB" id="A0A8J3GN17"/>
<dbReference type="EMBL" id="BNAI01000001">
    <property type="protein sequence ID" value="GHF05608.1"/>
    <property type="molecule type" value="Genomic_DNA"/>
</dbReference>
<protein>
    <recommendedName>
        <fullName evidence="2">2TM domain-containing protein</fullName>
    </recommendedName>
</protein>
<dbReference type="RefSeq" id="WP_191281579.1">
    <property type="nucleotide sequence ID" value="NZ_BNAI01000001.1"/>
</dbReference>
<keyword evidence="4" id="KW-1185">Reference proteome</keyword>
<keyword evidence="1" id="KW-1133">Transmembrane helix</keyword>
<accession>A0A8J3GN17</accession>
<keyword evidence="1" id="KW-0812">Transmembrane</keyword>
<reference evidence="3" key="2">
    <citation type="submission" date="2020-09" db="EMBL/GenBank/DDBJ databases">
        <authorList>
            <person name="Sun Q."/>
            <person name="Zhou Y."/>
        </authorList>
    </citation>
    <scope>NUCLEOTIDE SEQUENCE</scope>
    <source>
        <strain evidence="3">CGMCC 1.16548</strain>
    </source>
</reference>
<proteinExistence type="predicted"/>
<feature type="transmembrane region" description="Helical" evidence="1">
    <location>
        <begin position="21"/>
        <end position="40"/>
    </location>
</feature>
<comment type="caution">
    <text evidence="3">The sequence shown here is derived from an EMBL/GenBank/DDBJ whole genome shotgun (WGS) entry which is preliminary data.</text>
</comment>
<sequence length="105" mass="11663">MSDTDDIRTAARARLKARNDFKVMLAVFAVITLLLLAIWFFSTGQPSGFTAYFWPVWPILGMSIAAIFVGLDAYGITRRYISEEDVDAEIARMTKKPTPPTDSAA</sequence>